<keyword evidence="3" id="KW-1185">Reference proteome</keyword>
<protein>
    <submittedName>
        <fullName evidence="2">Uncharacterized protein</fullName>
    </submittedName>
</protein>
<accession>F4QA40</accession>
<evidence type="ECO:0000313" key="2">
    <source>
        <dbReference type="EMBL" id="EGG15559.1"/>
    </source>
</evidence>
<organism evidence="2 3">
    <name type="scientific">Cavenderia fasciculata</name>
    <name type="common">Slime mold</name>
    <name type="synonym">Dictyostelium fasciculatum</name>
    <dbReference type="NCBI Taxonomy" id="261658"/>
    <lineage>
        <taxon>Eukaryota</taxon>
        <taxon>Amoebozoa</taxon>
        <taxon>Evosea</taxon>
        <taxon>Eumycetozoa</taxon>
        <taxon>Dictyostelia</taxon>
        <taxon>Acytosteliales</taxon>
        <taxon>Cavenderiaceae</taxon>
        <taxon>Cavenderia</taxon>
    </lineage>
</organism>
<sequence length="49" mass="5690">MKPKYKTIFISRQTVNRITKSNQQQQTTNDQKLSTSHDIATNESILQPQ</sequence>
<feature type="region of interest" description="Disordered" evidence="1">
    <location>
        <begin position="16"/>
        <end position="49"/>
    </location>
</feature>
<evidence type="ECO:0000313" key="3">
    <source>
        <dbReference type="Proteomes" id="UP000007797"/>
    </source>
</evidence>
<name>F4QA40_CACFS</name>
<dbReference type="Proteomes" id="UP000007797">
    <property type="component" value="Unassembled WGS sequence"/>
</dbReference>
<dbReference type="RefSeq" id="XP_004354301.1">
    <property type="nucleotide sequence ID" value="XM_004354249.1"/>
</dbReference>
<evidence type="ECO:0000256" key="1">
    <source>
        <dbReference type="SAM" id="MobiDB-lite"/>
    </source>
</evidence>
<dbReference type="AlphaFoldDB" id="F4QA40"/>
<proteinExistence type="predicted"/>
<reference evidence="3" key="1">
    <citation type="journal article" date="2011" name="Genome Res.">
        <title>Phylogeny-wide analysis of social amoeba genomes highlights ancient origins for complex intercellular communication.</title>
        <authorList>
            <person name="Heidel A.J."/>
            <person name="Lawal H.M."/>
            <person name="Felder M."/>
            <person name="Schilde C."/>
            <person name="Helps N.R."/>
            <person name="Tunggal B."/>
            <person name="Rivero F."/>
            <person name="John U."/>
            <person name="Schleicher M."/>
            <person name="Eichinger L."/>
            <person name="Platzer M."/>
            <person name="Noegel A.A."/>
            <person name="Schaap P."/>
            <person name="Gloeckner G."/>
        </authorList>
    </citation>
    <scope>NUCLEOTIDE SEQUENCE [LARGE SCALE GENOMIC DNA]</scope>
    <source>
        <strain evidence="3">SH3</strain>
    </source>
</reference>
<dbReference type="KEGG" id="dfa:DFA_10401"/>
<gene>
    <name evidence="2" type="ORF">DFA_10401</name>
</gene>
<dbReference type="EMBL" id="GL883026">
    <property type="protein sequence ID" value="EGG15559.1"/>
    <property type="molecule type" value="Genomic_DNA"/>
</dbReference>
<dbReference type="GeneID" id="14867721"/>